<reference evidence="5" key="1">
    <citation type="submission" date="2025-08" db="UniProtKB">
        <authorList>
            <consortium name="RefSeq"/>
        </authorList>
    </citation>
    <scope>IDENTIFICATION</scope>
    <source>
        <tissue evidence="5">Young leaves</tissue>
    </source>
</reference>
<keyword evidence="4" id="KW-1185">Reference proteome</keyword>
<dbReference type="PANTHER" id="PTHR31623:SF122">
    <property type="entry name" value="HXXXD-TYPE ACYL-TRANSFERASE FAMILY PROTEIN"/>
    <property type="match status" value="1"/>
</dbReference>
<gene>
    <name evidence="5" type="primary">LOC111482008</name>
</gene>
<dbReference type="PANTHER" id="PTHR31623">
    <property type="entry name" value="F21J9.9"/>
    <property type="match status" value="1"/>
</dbReference>
<comment type="similarity">
    <text evidence="1">Belongs to the plant acyltransferase family.</text>
</comment>
<evidence type="ECO:0000313" key="5">
    <source>
        <dbReference type="RefSeq" id="XP_022983400.1"/>
    </source>
</evidence>
<evidence type="ECO:0000313" key="4">
    <source>
        <dbReference type="Proteomes" id="UP000504608"/>
    </source>
</evidence>
<accession>A0A6J1J5S3</accession>
<evidence type="ECO:0000256" key="1">
    <source>
        <dbReference type="ARBA" id="ARBA00009861"/>
    </source>
</evidence>
<dbReference type="Proteomes" id="UP000504608">
    <property type="component" value="Unplaced"/>
</dbReference>
<dbReference type="RefSeq" id="XP_022983400.1">
    <property type="nucleotide sequence ID" value="XM_023127632.1"/>
</dbReference>
<dbReference type="Gene3D" id="3.30.559.10">
    <property type="entry name" value="Chloramphenicol acetyltransferase-like domain"/>
    <property type="match status" value="1"/>
</dbReference>
<name>A0A6J1J5S3_CUCMA</name>
<protein>
    <submittedName>
        <fullName evidence="5">Vinorine synthase-like</fullName>
    </submittedName>
</protein>
<keyword evidence="2" id="KW-0808">Transferase</keyword>
<organism evidence="4 5">
    <name type="scientific">Cucurbita maxima</name>
    <name type="common">Pumpkin</name>
    <name type="synonym">Winter squash</name>
    <dbReference type="NCBI Taxonomy" id="3661"/>
    <lineage>
        <taxon>Eukaryota</taxon>
        <taxon>Viridiplantae</taxon>
        <taxon>Streptophyta</taxon>
        <taxon>Embryophyta</taxon>
        <taxon>Tracheophyta</taxon>
        <taxon>Spermatophyta</taxon>
        <taxon>Magnoliopsida</taxon>
        <taxon>eudicotyledons</taxon>
        <taxon>Gunneridae</taxon>
        <taxon>Pentapetalae</taxon>
        <taxon>rosids</taxon>
        <taxon>fabids</taxon>
        <taxon>Cucurbitales</taxon>
        <taxon>Cucurbitaceae</taxon>
        <taxon>Cucurbiteae</taxon>
        <taxon>Cucurbita</taxon>
    </lineage>
</organism>
<evidence type="ECO:0000256" key="3">
    <source>
        <dbReference type="ARBA" id="ARBA00023315"/>
    </source>
</evidence>
<dbReference type="Pfam" id="PF02458">
    <property type="entry name" value="Transferase"/>
    <property type="match status" value="1"/>
</dbReference>
<dbReference type="InterPro" id="IPR023213">
    <property type="entry name" value="CAT-like_dom_sf"/>
</dbReference>
<proteinExistence type="inferred from homology"/>
<dbReference type="GeneID" id="111482008"/>
<sequence length="237" mass="28073">MRISSFRTNHVNLCVYLFNFCLWVCEYDRRCFRFYSNHWYFGIEWHLWTCRKYGFFPGVNLLCNIGCLGGTSELHLVINLWQRVEPPLQRLLGNIISHCIASETTWEQREKDVWDIVGDIKRNLKELCEKFPRDYKDEEWGWLYKLHAKQSMGRPRNEGDVAVISCSSWCKFSFYEVDFGRGKPIWVTVPELPAKDSIIFIDTKDGDGIEAIVCLEEKAMEAFQQNQEFFSFCELKN</sequence>
<evidence type="ECO:0000256" key="2">
    <source>
        <dbReference type="ARBA" id="ARBA00022679"/>
    </source>
</evidence>
<dbReference type="OrthoDB" id="1932220at2759"/>
<dbReference type="AlphaFoldDB" id="A0A6J1J5S3"/>
<keyword evidence="3" id="KW-0012">Acyltransferase</keyword>
<dbReference type="GO" id="GO:0016746">
    <property type="term" value="F:acyltransferase activity"/>
    <property type="evidence" value="ECO:0007669"/>
    <property type="project" value="UniProtKB-KW"/>
</dbReference>
<dbReference type="KEGG" id="cmax:111482008"/>